<dbReference type="AlphaFoldDB" id="A0A0B7N200"/>
<evidence type="ECO:0000313" key="2">
    <source>
        <dbReference type="Proteomes" id="UP000054107"/>
    </source>
</evidence>
<organism evidence="1 2">
    <name type="scientific">Parasitella parasitica</name>
    <dbReference type="NCBI Taxonomy" id="35722"/>
    <lineage>
        <taxon>Eukaryota</taxon>
        <taxon>Fungi</taxon>
        <taxon>Fungi incertae sedis</taxon>
        <taxon>Mucoromycota</taxon>
        <taxon>Mucoromycotina</taxon>
        <taxon>Mucoromycetes</taxon>
        <taxon>Mucorales</taxon>
        <taxon>Mucorineae</taxon>
        <taxon>Mucoraceae</taxon>
        <taxon>Parasitella</taxon>
    </lineage>
</organism>
<proteinExistence type="predicted"/>
<evidence type="ECO:0000313" key="1">
    <source>
        <dbReference type="EMBL" id="CEP12336.1"/>
    </source>
</evidence>
<dbReference type="OrthoDB" id="2449454at2759"/>
<dbReference type="GO" id="GO:0003677">
    <property type="term" value="F:DNA binding"/>
    <property type="evidence" value="ECO:0007669"/>
    <property type="project" value="InterPro"/>
</dbReference>
<protein>
    <recommendedName>
        <fullName evidence="3">Ndc10 domain-containing protein</fullName>
    </recommendedName>
</protein>
<dbReference type="Gene3D" id="1.10.443.20">
    <property type="entry name" value="Centromere DNA-binding protein complex CBF3 subunit, domain 2"/>
    <property type="match status" value="1"/>
</dbReference>
<accession>A0A0B7N200</accession>
<sequence length="269" mass="30909">MEYPSPKQTKMLLDLVKKLEEEPPKLFLIAFALSYQEYSIVEIKQANALALSLGKGVHLVPLLLLYMFSLFQDDGDFLKQDSWKHWKVFPGRSIPEKILSGAQPWKVANVVPESFEIKEIPVWQFFVHNDKAITWYVIPSAMFDDDYTNDDESPRTFCWIKEFTTRVTHGGGCHVGVMKAEAIGVSFEAIKRGGNWKDRFGRLEAHYLGKLPYPFARGIAGFKDKPFGLPKNSVPPPLDLQKMVFPWIEDYFSRGNLDWKIACDKEINE</sequence>
<dbReference type="InterPro" id="IPR038279">
    <property type="entry name" value="Ndc10_dom2_sf"/>
</dbReference>
<evidence type="ECO:0008006" key="3">
    <source>
        <dbReference type="Google" id="ProtNLM"/>
    </source>
</evidence>
<dbReference type="Proteomes" id="UP000054107">
    <property type="component" value="Unassembled WGS sequence"/>
</dbReference>
<gene>
    <name evidence="1" type="primary">PARPA_06270.1 scaffold 21360</name>
</gene>
<reference evidence="1 2" key="1">
    <citation type="submission" date="2014-09" db="EMBL/GenBank/DDBJ databases">
        <authorList>
            <person name="Ellenberger Sabrina"/>
        </authorList>
    </citation>
    <scope>NUCLEOTIDE SEQUENCE [LARGE SCALE GENOMIC DNA]</scope>
    <source>
        <strain evidence="1 2">CBS 412.66</strain>
    </source>
</reference>
<name>A0A0B7N200_9FUNG</name>
<keyword evidence="2" id="KW-1185">Reference proteome</keyword>
<dbReference type="EMBL" id="LN727601">
    <property type="protein sequence ID" value="CEP12336.1"/>
    <property type="molecule type" value="Genomic_DNA"/>
</dbReference>
<dbReference type="STRING" id="35722.A0A0B7N200"/>